<accession>A0ABS3JTP6</accession>
<gene>
    <name evidence="1" type="ORF">J2I46_29520</name>
</gene>
<comment type="caution">
    <text evidence="1">The sequence shown here is derived from an EMBL/GenBank/DDBJ whole genome shotgun (WGS) entry which is preliminary data.</text>
</comment>
<dbReference type="EMBL" id="JAFMYW010000013">
    <property type="protein sequence ID" value="MBO0952756.1"/>
    <property type="molecule type" value="Genomic_DNA"/>
</dbReference>
<sequence>MSHPTHYPSGTVRELLATNHVSDKTREVLTERLNQQPGPLRFFTQEEATTLRHIASRLLPQPGEAGYVIDLVDPVDKRLANNESDGWRYDVLPADTDAYRLGLQGFQESAQAAYGQSFDRLTSGEKDDLIGQIQAGTAPGEIWQQLPSTRFFDDLLAELVVIYYSNPLVQEAFGYVGMADRPSWELIGLNELEAREPREL</sequence>
<dbReference type="Pfam" id="PF13618">
    <property type="entry name" value="Gluconate_2-dh3"/>
    <property type="match status" value="1"/>
</dbReference>
<keyword evidence="2" id="KW-1185">Reference proteome</keyword>
<dbReference type="InterPro" id="IPR027056">
    <property type="entry name" value="Gluconate_2DH_su3"/>
</dbReference>
<organism evidence="1 2">
    <name type="scientific">Fibrella forsythiae</name>
    <dbReference type="NCBI Taxonomy" id="2817061"/>
    <lineage>
        <taxon>Bacteria</taxon>
        <taxon>Pseudomonadati</taxon>
        <taxon>Bacteroidota</taxon>
        <taxon>Cytophagia</taxon>
        <taxon>Cytophagales</taxon>
        <taxon>Spirosomataceae</taxon>
        <taxon>Fibrella</taxon>
    </lineage>
</organism>
<name>A0ABS3JTP6_9BACT</name>
<protein>
    <submittedName>
        <fullName evidence="1">Gluconate 2-dehydrogenase subunit 3 family protein</fullName>
    </submittedName>
</protein>
<dbReference type="Proteomes" id="UP000664628">
    <property type="component" value="Unassembled WGS sequence"/>
</dbReference>
<evidence type="ECO:0000313" key="2">
    <source>
        <dbReference type="Proteomes" id="UP000664628"/>
    </source>
</evidence>
<proteinExistence type="predicted"/>
<dbReference type="RefSeq" id="WP_207332707.1">
    <property type="nucleotide sequence ID" value="NZ_JAFMYW010000013.1"/>
</dbReference>
<reference evidence="1 2" key="1">
    <citation type="submission" date="2021-03" db="EMBL/GenBank/DDBJ databases">
        <title>Fibrella sp. HMF5405 genome sequencing and assembly.</title>
        <authorList>
            <person name="Kang H."/>
            <person name="Kim H."/>
            <person name="Bae S."/>
            <person name="Joh K."/>
        </authorList>
    </citation>
    <scope>NUCLEOTIDE SEQUENCE [LARGE SCALE GENOMIC DNA]</scope>
    <source>
        <strain evidence="1 2">HMF5405</strain>
    </source>
</reference>
<evidence type="ECO:0000313" key="1">
    <source>
        <dbReference type="EMBL" id="MBO0952756.1"/>
    </source>
</evidence>